<proteinExistence type="predicted"/>
<accession>A0ACC1RY35</accession>
<evidence type="ECO:0000313" key="1">
    <source>
        <dbReference type="EMBL" id="KAJ3528077.1"/>
    </source>
</evidence>
<gene>
    <name evidence="1" type="ORF">NM688_g8042</name>
</gene>
<name>A0ACC1RY35_9APHY</name>
<protein>
    <submittedName>
        <fullName evidence="1">Uncharacterized protein</fullName>
    </submittedName>
</protein>
<keyword evidence="2" id="KW-1185">Reference proteome</keyword>
<dbReference type="Proteomes" id="UP001148662">
    <property type="component" value="Unassembled WGS sequence"/>
</dbReference>
<organism evidence="1 2">
    <name type="scientific">Phlebia brevispora</name>
    <dbReference type="NCBI Taxonomy" id="194682"/>
    <lineage>
        <taxon>Eukaryota</taxon>
        <taxon>Fungi</taxon>
        <taxon>Dikarya</taxon>
        <taxon>Basidiomycota</taxon>
        <taxon>Agaricomycotina</taxon>
        <taxon>Agaricomycetes</taxon>
        <taxon>Polyporales</taxon>
        <taxon>Meruliaceae</taxon>
        <taxon>Phlebia</taxon>
    </lineage>
</organism>
<comment type="caution">
    <text evidence="1">The sequence shown here is derived from an EMBL/GenBank/DDBJ whole genome shotgun (WGS) entry which is preliminary data.</text>
</comment>
<reference evidence="1" key="1">
    <citation type="submission" date="2022-07" db="EMBL/GenBank/DDBJ databases">
        <title>Genome Sequence of Phlebia brevispora.</title>
        <authorList>
            <person name="Buettner E."/>
        </authorList>
    </citation>
    <scope>NUCLEOTIDE SEQUENCE</scope>
    <source>
        <strain evidence="1">MPL23</strain>
    </source>
</reference>
<sequence>MRRSSRFKDLHDRIEAYPSCLRLLCPWKARLNTMTLIKKVRTRVPNTLASVPRPSPSALYLSPLAPRPSPLESGSQYAGELLANSKPAVWRLDLSRINSADVPLLSLQNTSTVRASESQSEIDDDLATLGYRALNLSEESLRALRACVSRAEYAQAALALEVKAQNDRLAALISMMELTQQKSAEVFQGLLETHERYNVIQRDLRRVEQTIPRCFVSTAVFTKLSTCESDAQDMRDGLAEIKVYEQSIPIVNLDEADTKSKSYICSKSREYKAVFLATLTDLVNRRLQCDTVKRENPMQIKAVWKKQFALVDLKRAQYRGGRGAVSGQGMRPEEGQGRYVDWFSFRGSCSHASSGRIPLKLHIPRNDQGQLAGHHGTYDNAEGPNPTNPHLPLTPHVSSTSYHSVSSDEGEDEDDGPALAVSVYAAIGAGSSTTATRSGLLILAPCYTFSGAMIIDIPSATQLIPSSTQCGLPDDLDRHITLHRPLRPSSTHMQMTKGLVEVPATSVAPLLAVGRRLIRLLVAVAGSYLVYGYDLPRNIAAAFVVALQGVMTAVIGGGPCTARVLLRMQQVNPTGVVLGWNWMLAVGVTEKTLQSAIAAAAVTPSTSVGSLSGPSLTSDVGDPLTSAEFMQLAVGQMRCLQDADSIPYDACTTVDEMQSSLNHASCGIPSKIFWSLLQTLHAVCSDSKSRGKLCWQLQSYVYSLEKGRAPIFTEPARANEHANRPLGCCGQCVARRWPQPIVLALKEKLLHLGMLQHSGSKRWAG</sequence>
<evidence type="ECO:0000313" key="2">
    <source>
        <dbReference type="Proteomes" id="UP001148662"/>
    </source>
</evidence>
<dbReference type="EMBL" id="JANHOG010002043">
    <property type="protein sequence ID" value="KAJ3528077.1"/>
    <property type="molecule type" value="Genomic_DNA"/>
</dbReference>